<reference evidence="1 2" key="1">
    <citation type="journal article" date="2017" name="BMC Biol.">
        <title>Genomic innovations, transcriptional plasticity and gene loss underlying the evolution and divergence of two highly polyphagous and invasive Helicoverpa pest species.</title>
        <authorList>
            <person name="Pearce S.L."/>
            <person name="Clarke D.F."/>
            <person name="East P.D."/>
            <person name="Elfekih S."/>
            <person name="Gordon K.H."/>
            <person name="Jermiin L.S."/>
            <person name="McGaughran A."/>
            <person name="Oakeshott J.G."/>
            <person name="Papanikolaou A."/>
            <person name="Perera O.P."/>
            <person name="Rane R.V."/>
            <person name="Richards S."/>
            <person name="Tay W.T."/>
            <person name="Walsh T.K."/>
            <person name="Anderson A."/>
            <person name="Anderson C.J."/>
            <person name="Asgari S."/>
            <person name="Board P.G."/>
            <person name="Bretschneider A."/>
            <person name="Campbell P.M."/>
            <person name="Chertemps T."/>
            <person name="Christeller J.T."/>
            <person name="Coppin C.W."/>
            <person name="Downes S.J."/>
            <person name="Duan G."/>
            <person name="Farnsworth C.A."/>
            <person name="Good R.T."/>
            <person name="Han L.B."/>
            <person name="Han Y.C."/>
            <person name="Hatje K."/>
            <person name="Horne I."/>
            <person name="Huang Y.P."/>
            <person name="Hughes D.S."/>
            <person name="Jacquin-Joly E."/>
            <person name="James W."/>
            <person name="Jhangiani S."/>
            <person name="Kollmar M."/>
            <person name="Kuwar S.S."/>
            <person name="Li S."/>
            <person name="Liu N.Y."/>
            <person name="Maibeche M.T."/>
            <person name="Miller J.R."/>
            <person name="Montagne N."/>
            <person name="Perry T."/>
            <person name="Qu J."/>
            <person name="Song S.V."/>
            <person name="Sutton G.G."/>
            <person name="Vogel H."/>
            <person name="Walenz B.P."/>
            <person name="Xu W."/>
            <person name="Zhang H.J."/>
            <person name="Zou Z."/>
            <person name="Batterham P."/>
            <person name="Edwards O.R."/>
            <person name="Feyereisen R."/>
            <person name="Gibbs R.A."/>
            <person name="Heckel D.G."/>
            <person name="McGrath A."/>
            <person name="Robin C."/>
            <person name="Scherer S.E."/>
            <person name="Worley K.C."/>
            <person name="Wu Y.D."/>
        </authorList>
    </citation>
    <scope>NUCLEOTIDE SEQUENCE [LARGE SCALE GENOMIC DNA]</scope>
    <source>
        <strain evidence="1">Harm_GR_Male_#8</strain>
        <tissue evidence="1">Whole organism</tissue>
    </source>
</reference>
<dbReference type="Proteomes" id="UP000249218">
    <property type="component" value="Unassembled WGS sequence"/>
</dbReference>
<protein>
    <submittedName>
        <fullName evidence="1">Uncharacterized protein</fullName>
    </submittedName>
</protein>
<proteinExistence type="predicted"/>
<name>A0A2W1BZH2_HELAM</name>
<organism evidence="1 2">
    <name type="scientific">Helicoverpa armigera</name>
    <name type="common">Cotton bollworm</name>
    <name type="synonym">Heliothis armigera</name>
    <dbReference type="NCBI Taxonomy" id="29058"/>
    <lineage>
        <taxon>Eukaryota</taxon>
        <taxon>Metazoa</taxon>
        <taxon>Ecdysozoa</taxon>
        <taxon>Arthropoda</taxon>
        <taxon>Hexapoda</taxon>
        <taxon>Insecta</taxon>
        <taxon>Pterygota</taxon>
        <taxon>Neoptera</taxon>
        <taxon>Endopterygota</taxon>
        <taxon>Lepidoptera</taxon>
        <taxon>Glossata</taxon>
        <taxon>Ditrysia</taxon>
        <taxon>Noctuoidea</taxon>
        <taxon>Noctuidae</taxon>
        <taxon>Heliothinae</taxon>
        <taxon>Helicoverpa</taxon>
    </lineage>
</organism>
<sequence length="93" mass="10558">MDKLMLQDFTYSPSSVILAAHIHVVPSDIHVGCVCDKRATSARHAINKLCKQSQKLQLSLETYRFIPNKPQNPKGFNNVRTPHLMPMRAMMPN</sequence>
<dbReference type="AlphaFoldDB" id="A0A2W1BZH2"/>
<accession>A0A2W1BZH2</accession>
<dbReference type="EMBL" id="KZ149907">
    <property type="protein sequence ID" value="PZC78260.1"/>
    <property type="molecule type" value="Genomic_DNA"/>
</dbReference>
<evidence type="ECO:0000313" key="1">
    <source>
        <dbReference type="EMBL" id="PZC78260.1"/>
    </source>
</evidence>
<gene>
    <name evidence="1" type="primary">HaOG202332</name>
    <name evidence="1" type="ORF">B5X24_HaOG202332</name>
</gene>
<evidence type="ECO:0000313" key="2">
    <source>
        <dbReference type="Proteomes" id="UP000249218"/>
    </source>
</evidence>
<keyword evidence="2" id="KW-1185">Reference proteome</keyword>